<dbReference type="AlphaFoldDB" id="A0A6J8BM70"/>
<accession>A0A6J8BM70</accession>
<proteinExistence type="predicted"/>
<evidence type="ECO:0000256" key="1">
    <source>
        <dbReference type="SAM" id="MobiDB-lite"/>
    </source>
</evidence>
<gene>
    <name evidence="2" type="ORF">MCOR_20494</name>
</gene>
<protein>
    <submittedName>
        <fullName evidence="2">Uncharacterized protein C9orf85 homolog,Uncharacterized protein C9orf85</fullName>
    </submittedName>
</protein>
<dbReference type="PANTHER" id="PTHR22876:SF5">
    <property type="entry name" value="CHROMOSOME 9 OPEN READING FRAME 85"/>
    <property type="match status" value="1"/>
</dbReference>
<dbReference type="Proteomes" id="UP000507470">
    <property type="component" value="Unassembled WGS sequence"/>
</dbReference>
<reference evidence="2 3" key="1">
    <citation type="submission" date="2020-06" db="EMBL/GenBank/DDBJ databases">
        <authorList>
            <person name="Li R."/>
            <person name="Bekaert M."/>
        </authorList>
    </citation>
    <scope>NUCLEOTIDE SEQUENCE [LARGE SCALE GENOMIC DNA]</scope>
    <source>
        <strain evidence="3">wild</strain>
    </source>
</reference>
<dbReference type="PANTHER" id="PTHR22876">
    <property type="entry name" value="ZGC:101016"/>
    <property type="match status" value="1"/>
</dbReference>
<evidence type="ECO:0000313" key="3">
    <source>
        <dbReference type="Proteomes" id="UP000507470"/>
    </source>
</evidence>
<name>A0A6J8BM70_MYTCO</name>
<feature type="compositionally biased region" description="Basic residues" evidence="1">
    <location>
        <begin position="1"/>
        <end position="17"/>
    </location>
</feature>
<dbReference type="OrthoDB" id="250548at2759"/>
<sequence>MSTQRGNHKKGTQKHQNRTAFKNDLHDTSKRTKEINRLDRNGLCERCKEIIDWKIKYKKYKPLTTPKKCTRCQQKTVKKAYYIVCIPCISALNVCGKCGSEKELVSQPGPSPSEQMSLDTQFKKDLEMLPERKRRTFFRLQAQGKLTAEEIEDKMKKELTKFDDDSYGESSDDDEDEELCDSNADEKTCVTVNKDIIERVSKVTFNSTDVKAS</sequence>
<organism evidence="2 3">
    <name type="scientific">Mytilus coruscus</name>
    <name type="common">Sea mussel</name>
    <dbReference type="NCBI Taxonomy" id="42192"/>
    <lineage>
        <taxon>Eukaryota</taxon>
        <taxon>Metazoa</taxon>
        <taxon>Spiralia</taxon>
        <taxon>Lophotrochozoa</taxon>
        <taxon>Mollusca</taxon>
        <taxon>Bivalvia</taxon>
        <taxon>Autobranchia</taxon>
        <taxon>Pteriomorphia</taxon>
        <taxon>Mytilida</taxon>
        <taxon>Mytiloidea</taxon>
        <taxon>Mytilidae</taxon>
        <taxon>Mytilinae</taxon>
        <taxon>Mytilus</taxon>
    </lineage>
</organism>
<feature type="region of interest" description="Disordered" evidence="1">
    <location>
        <begin position="1"/>
        <end position="28"/>
    </location>
</feature>
<feature type="region of interest" description="Disordered" evidence="1">
    <location>
        <begin position="162"/>
        <end position="182"/>
    </location>
</feature>
<feature type="compositionally biased region" description="Acidic residues" evidence="1">
    <location>
        <begin position="165"/>
        <end position="180"/>
    </location>
</feature>
<dbReference type="EMBL" id="CACVKT020003670">
    <property type="protein sequence ID" value="CAC5384893.1"/>
    <property type="molecule type" value="Genomic_DNA"/>
</dbReference>
<dbReference type="Pfam" id="PF10217">
    <property type="entry name" value="DUF2039"/>
    <property type="match status" value="1"/>
</dbReference>
<keyword evidence="3" id="KW-1185">Reference proteome</keyword>
<dbReference type="InterPro" id="IPR019351">
    <property type="entry name" value="DUF2039"/>
</dbReference>
<evidence type="ECO:0000313" key="2">
    <source>
        <dbReference type="EMBL" id="CAC5384893.1"/>
    </source>
</evidence>